<name>A0A2U9ICG1_9CREN</name>
<evidence type="ECO:0000313" key="5">
    <source>
        <dbReference type="EMBL" id="AWR93699.1"/>
    </source>
</evidence>
<dbReference type="AlphaFoldDB" id="A0A2U9ICG1"/>
<evidence type="ECO:0000256" key="1">
    <source>
        <dbReference type="ARBA" id="ARBA00022505"/>
    </source>
</evidence>
<proteinExistence type="predicted"/>
<evidence type="ECO:0000259" key="3">
    <source>
        <dbReference type="Pfam" id="PF02738"/>
    </source>
</evidence>
<protein>
    <submittedName>
        <fullName evidence="5">Uncharacterized protein</fullName>
    </submittedName>
</protein>
<reference evidence="5 6" key="1">
    <citation type="submission" date="2018-05" db="EMBL/GenBank/DDBJ databases">
        <title>Complete Genome Sequences of Extremely Thermoacidophilic, Metal-Mobilizing Type-Strain Members of the Archaeal Family Sulfolobaceae: Acidianus brierleyi DSM-1651T, Acidianus sulfidivorans DSM-18786T, Metallosphaera hakonensis DSM-7519T, and Metallosphaera prunae DSM-10039T.</title>
        <authorList>
            <person name="Counts J.A."/>
            <person name="Kelly R.M."/>
        </authorList>
    </citation>
    <scope>NUCLEOTIDE SEQUENCE [LARGE SCALE GENOMIC DNA]</scope>
    <source>
        <strain evidence="5 6">DSM 1651</strain>
    </source>
</reference>
<dbReference type="Proteomes" id="UP000248044">
    <property type="component" value="Chromosome"/>
</dbReference>
<organism evidence="5 6">
    <name type="scientific">Acidianus brierleyi</name>
    <dbReference type="NCBI Taxonomy" id="41673"/>
    <lineage>
        <taxon>Archaea</taxon>
        <taxon>Thermoproteota</taxon>
        <taxon>Thermoprotei</taxon>
        <taxon>Sulfolobales</taxon>
        <taxon>Sulfolobaceae</taxon>
        <taxon>Acidianus</taxon>
    </lineage>
</organism>
<dbReference type="RefSeq" id="WP_110269583.1">
    <property type="nucleotide sequence ID" value="NZ_CP029289.2"/>
</dbReference>
<feature type="domain" description="Aldehyde oxidase/xanthine dehydrogenase first molybdopterin binding" evidence="3">
    <location>
        <begin position="108"/>
        <end position="344"/>
    </location>
</feature>
<keyword evidence="1" id="KW-0500">Molybdenum</keyword>
<dbReference type="Gene3D" id="3.30.365.10">
    <property type="entry name" value="Aldehyde oxidase/xanthine dehydrogenase, molybdopterin binding domain"/>
    <property type="match status" value="6"/>
</dbReference>
<dbReference type="OrthoDB" id="57164at2157"/>
<dbReference type="EMBL" id="CP029289">
    <property type="protein sequence ID" value="AWR93699.1"/>
    <property type="molecule type" value="Genomic_DNA"/>
</dbReference>
<accession>A0A2U9ICG1</accession>
<evidence type="ECO:0000259" key="4">
    <source>
        <dbReference type="Pfam" id="PF20256"/>
    </source>
</evidence>
<keyword evidence="6" id="KW-1185">Reference proteome</keyword>
<evidence type="ECO:0000313" key="6">
    <source>
        <dbReference type="Proteomes" id="UP000248044"/>
    </source>
</evidence>
<dbReference type="PANTHER" id="PTHR11908:SF132">
    <property type="entry name" value="ALDEHYDE OXIDASE 1-RELATED"/>
    <property type="match status" value="1"/>
</dbReference>
<dbReference type="InterPro" id="IPR008274">
    <property type="entry name" value="AldOxase/xan_DH_MoCoBD1"/>
</dbReference>
<keyword evidence="2" id="KW-0560">Oxidoreductase</keyword>
<sequence length="648" mass="72892">MVWTINYVDDITVSDNYEYVAFIRSQLDHAKFSISGKAFTYEDLKEFKIPTVYDKSSLRIPEVPLLPKYKAVYKFQPLAIVIGKDRYDTFDKAEEVEAKYEPYDGPLYEEVPDNVIYRDYKKGEVSSEKEFSLRVDFNRSSQYSMEPRVIAVKNQGDQLIIHLSTQIPTVVKMLVSEMLEIPQNRISIVVPNVGGGFGLKQDINYEELSVIALAFKLNKNLKWVETRTESILTSQARDQVHELKVGYTDSGKLNYVLDKITYNAGAHPLPFTGISPLFVTLNTMKSLYNFEFYYDAEAKVSNKPPQGAYRGFGRPEAILIMERIMDEIAKRTKISPIEVRKVNIKEKLEGDVGNLNGVIDKLYKKYEEMRRVYGKGIGISLYVQYAAPNSEIMVKHEGSLIPGYECVRARLDLDGWIVIETTLTNQGQRMDSSIRKLVSKELGYDKVKVELAKTNINGYGVWASRSMLTAGNASILAVRKLKEIAKKIDESVDWEKISRIMRQEPWKLKELSVEECYETPEFVGTVSGQIIAVMKDDLGNVKPLYNYIVADVGVTGDDEVVKGQLIGGALQAISGSFLENTEDEIEYSIATAVEAPKFEVELLHTPSNTPAGVRGVGENSISGGYASFINAINDLGLECNSVPCRLVK</sequence>
<dbReference type="InterPro" id="IPR046867">
    <property type="entry name" value="AldOxase/xan_DH_MoCoBD2"/>
</dbReference>
<dbReference type="SUPFAM" id="SSF54665">
    <property type="entry name" value="CO dehydrogenase molybdoprotein N-domain-like"/>
    <property type="match status" value="1"/>
</dbReference>
<dbReference type="SUPFAM" id="SSF56003">
    <property type="entry name" value="Molybdenum cofactor-binding domain"/>
    <property type="match status" value="1"/>
</dbReference>
<evidence type="ECO:0000256" key="2">
    <source>
        <dbReference type="ARBA" id="ARBA00023002"/>
    </source>
</evidence>
<dbReference type="InterPro" id="IPR037165">
    <property type="entry name" value="AldOxase/xan_DH_Mopterin-bd_sf"/>
</dbReference>
<dbReference type="GO" id="GO:0005506">
    <property type="term" value="F:iron ion binding"/>
    <property type="evidence" value="ECO:0007669"/>
    <property type="project" value="InterPro"/>
</dbReference>
<dbReference type="Gene3D" id="3.90.1170.50">
    <property type="entry name" value="Aldehyde oxidase/xanthine dehydrogenase, a/b hammerhead"/>
    <property type="match status" value="1"/>
</dbReference>
<dbReference type="Pfam" id="PF20256">
    <property type="entry name" value="MoCoBD_2"/>
    <property type="match status" value="1"/>
</dbReference>
<dbReference type="InterPro" id="IPR016208">
    <property type="entry name" value="Ald_Oxase/xanthine_DH-like"/>
</dbReference>
<dbReference type="InterPro" id="IPR036856">
    <property type="entry name" value="Ald_Oxase/Xan_DH_a/b_sf"/>
</dbReference>
<feature type="domain" description="Aldehyde oxidase/xanthine dehydrogenase second molybdopterin binding" evidence="4">
    <location>
        <begin position="360"/>
        <end position="581"/>
    </location>
</feature>
<gene>
    <name evidence="5" type="ORF">DFR85_02780</name>
</gene>
<dbReference type="Pfam" id="PF02738">
    <property type="entry name" value="MoCoBD_1"/>
    <property type="match status" value="1"/>
</dbReference>
<dbReference type="PANTHER" id="PTHR11908">
    <property type="entry name" value="XANTHINE DEHYDROGENASE"/>
    <property type="match status" value="1"/>
</dbReference>
<dbReference type="GO" id="GO:0016491">
    <property type="term" value="F:oxidoreductase activity"/>
    <property type="evidence" value="ECO:0007669"/>
    <property type="project" value="UniProtKB-KW"/>
</dbReference>
<dbReference type="KEGG" id="abri:DFR85_02780"/>
<dbReference type="GeneID" id="36831046"/>